<evidence type="ECO:0000313" key="3">
    <source>
        <dbReference type="Proteomes" id="UP000019364"/>
    </source>
</evidence>
<evidence type="ECO:0000259" key="1">
    <source>
        <dbReference type="Pfam" id="PF00975"/>
    </source>
</evidence>
<sequence>MIEYLKSIGGLDDIVSENKMSLDLIIPAVRNDLIAVRNFSLIKAYKVQVPIYGIQATEDYGVDVRDIQKWALLTDKKFKLVQFSGNHFYMLDQWKKLADYLQSLCKIQIE</sequence>
<accession>W7YIF8</accession>
<reference evidence="2 3" key="1">
    <citation type="journal article" date="2014" name="Genome Announc.">
        <title>Draft Genome Sequence of Paenibacillus pini JCM 16418T, Isolated from the Rhizosphere of Pine Tree.</title>
        <authorList>
            <person name="Yuki M."/>
            <person name="Oshima K."/>
            <person name="Suda W."/>
            <person name="Oshida Y."/>
            <person name="Kitamura K."/>
            <person name="Iida Y."/>
            <person name="Hattori M."/>
            <person name="Ohkuma M."/>
        </authorList>
    </citation>
    <scope>NUCLEOTIDE SEQUENCE [LARGE SCALE GENOMIC DNA]</scope>
    <source>
        <strain evidence="2 3">JCM 16418</strain>
    </source>
</reference>
<gene>
    <name evidence="2" type="ORF">JCM16418_4894</name>
</gene>
<dbReference type="Gene3D" id="3.40.50.1820">
    <property type="entry name" value="alpha/beta hydrolase"/>
    <property type="match status" value="1"/>
</dbReference>
<dbReference type="OrthoDB" id="2213423at2"/>
<dbReference type="eggNOG" id="COG3208">
    <property type="taxonomic scope" value="Bacteria"/>
</dbReference>
<dbReference type="InterPro" id="IPR001031">
    <property type="entry name" value="Thioesterase"/>
</dbReference>
<dbReference type="EMBL" id="BAVZ01000031">
    <property type="protein sequence ID" value="GAF10675.1"/>
    <property type="molecule type" value="Genomic_DNA"/>
</dbReference>
<name>W7YIF8_9BACL</name>
<dbReference type="InterPro" id="IPR029058">
    <property type="entry name" value="AB_hydrolase_fold"/>
</dbReference>
<dbReference type="STRING" id="1236976.JCM16418_4894"/>
<dbReference type="Proteomes" id="UP000019364">
    <property type="component" value="Unassembled WGS sequence"/>
</dbReference>
<dbReference type="RefSeq" id="WP_036653293.1">
    <property type="nucleotide sequence ID" value="NZ_BAVZ01000031.1"/>
</dbReference>
<evidence type="ECO:0000313" key="2">
    <source>
        <dbReference type="EMBL" id="GAF10675.1"/>
    </source>
</evidence>
<proteinExistence type="predicted"/>
<dbReference type="SUPFAM" id="SSF53474">
    <property type="entry name" value="alpha/beta-Hydrolases"/>
    <property type="match status" value="1"/>
</dbReference>
<dbReference type="Pfam" id="PF00975">
    <property type="entry name" value="Thioesterase"/>
    <property type="match status" value="1"/>
</dbReference>
<comment type="caution">
    <text evidence="2">The sequence shown here is derived from an EMBL/GenBank/DDBJ whole genome shotgun (WGS) entry which is preliminary data.</text>
</comment>
<dbReference type="AlphaFoldDB" id="W7YIF8"/>
<protein>
    <recommendedName>
        <fullName evidence="1">Thioesterase domain-containing protein</fullName>
    </recommendedName>
</protein>
<keyword evidence="3" id="KW-1185">Reference proteome</keyword>
<feature type="domain" description="Thioesterase" evidence="1">
    <location>
        <begin position="3"/>
        <end position="101"/>
    </location>
</feature>
<organism evidence="2 3">
    <name type="scientific">Paenibacillus pini JCM 16418</name>
    <dbReference type="NCBI Taxonomy" id="1236976"/>
    <lineage>
        <taxon>Bacteria</taxon>
        <taxon>Bacillati</taxon>
        <taxon>Bacillota</taxon>
        <taxon>Bacilli</taxon>
        <taxon>Bacillales</taxon>
        <taxon>Paenibacillaceae</taxon>
        <taxon>Paenibacillus</taxon>
    </lineage>
</organism>